<evidence type="ECO:0000256" key="5">
    <source>
        <dbReference type="HAMAP-Rule" id="MF_00014"/>
    </source>
</evidence>
<dbReference type="InterPro" id="IPR011961">
    <property type="entry name" value="RimM"/>
</dbReference>
<dbReference type="SUPFAM" id="SSF50346">
    <property type="entry name" value="PRC-barrel domain"/>
    <property type="match status" value="1"/>
</dbReference>
<comment type="subcellular location">
    <subcellularLocation>
        <location evidence="5">Cytoplasm</location>
    </subcellularLocation>
</comment>
<evidence type="ECO:0000313" key="9">
    <source>
        <dbReference type="Proteomes" id="UP000234211"/>
    </source>
</evidence>
<comment type="subunit">
    <text evidence="5">Binds ribosomal protein uS19.</text>
</comment>
<protein>
    <recommendedName>
        <fullName evidence="5">Ribosome maturation factor RimM</fullName>
    </recommendedName>
</protein>
<organism evidence="8 9">
    <name type="scientific">Tenacibaculum piscium</name>
    <dbReference type="NCBI Taxonomy" id="1458515"/>
    <lineage>
        <taxon>Bacteria</taxon>
        <taxon>Pseudomonadati</taxon>
        <taxon>Bacteroidota</taxon>
        <taxon>Flavobacteriia</taxon>
        <taxon>Flavobacteriales</taxon>
        <taxon>Flavobacteriaceae</taxon>
        <taxon>Tenacibaculum</taxon>
    </lineage>
</organism>
<dbReference type="Proteomes" id="UP000234211">
    <property type="component" value="Unassembled WGS sequence"/>
</dbReference>
<keyword evidence="2 5" id="KW-0690">Ribosome biogenesis</keyword>
<dbReference type="Pfam" id="PF01782">
    <property type="entry name" value="RimM"/>
    <property type="match status" value="1"/>
</dbReference>
<dbReference type="Pfam" id="PF24986">
    <property type="entry name" value="PRC_RimM"/>
    <property type="match status" value="1"/>
</dbReference>
<gene>
    <name evidence="5 8" type="primary">rimM</name>
    <name evidence="8" type="ORF">TNO020_440285</name>
</gene>
<dbReference type="AlphaFoldDB" id="A0A2H1YJD4"/>
<dbReference type="InterPro" id="IPR056792">
    <property type="entry name" value="PRC_RimM"/>
</dbReference>
<evidence type="ECO:0000256" key="1">
    <source>
        <dbReference type="ARBA" id="ARBA00022490"/>
    </source>
</evidence>
<dbReference type="GO" id="GO:0042274">
    <property type="term" value="P:ribosomal small subunit biogenesis"/>
    <property type="evidence" value="ECO:0007669"/>
    <property type="project" value="UniProtKB-UniRule"/>
</dbReference>
<dbReference type="SUPFAM" id="SSF50447">
    <property type="entry name" value="Translation proteins"/>
    <property type="match status" value="1"/>
</dbReference>
<reference evidence="9" key="1">
    <citation type="submission" date="2017-11" db="EMBL/GenBank/DDBJ databases">
        <authorList>
            <person name="Duchaud E."/>
        </authorList>
    </citation>
    <scope>NUCLEOTIDE SEQUENCE [LARGE SCALE GENOMIC DNA]</scope>
    <source>
        <strain evidence="9">Tenacibaculum sp. TNO020</strain>
    </source>
</reference>
<dbReference type="NCBIfam" id="TIGR02273">
    <property type="entry name" value="16S_RimM"/>
    <property type="match status" value="1"/>
</dbReference>
<dbReference type="InterPro" id="IPR002676">
    <property type="entry name" value="RimM_N"/>
</dbReference>
<keyword evidence="4 5" id="KW-0143">Chaperone</keyword>
<keyword evidence="3 5" id="KW-0698">rRNA processing</keyword>
<dbReference type="Gene3D" id="2.40.30.60">
    <property type="entry name" value="RimM"/>
    <property type="match status" value="1"/>
</dbReference>
<comment type="domain">
    <text evidence="5">The PRC barrel domain binds ribosomal protein uS19.</text>
</comment>
<feature type="domain" description="RimM N-terminal" evidence="6">
    <location>
        <begin position="11"/>
        <end position="90"/>
    </location>
</feature>
<dbReference type="EMBL" id="OENF01000039">
    <property type="protein sequence ID" value="SOS75501.1"/>
    <property type="molecule type" value="Genomic_DNA"/>
</dbReference>
<dbReference type="HAMAP" id="MF_00014">
    <property type="entry name" value="Ribosome_mat_RimM"/>
    <property type="match status" value="1"/>
</dbReference>
<evidence type="ECO:0000313" key="8">
    <source>
        <dbReference type="EMBL" id="SOS75501.1"/>
    </source>
</evidence>
<comment type="similarity">
    <text evidence="5">Belongs to the RimM family.</text>
</comment>
<dbReference type="PANTHER" id="PTHR33692:SF1">
    <property type="entry name" value="RIBOSOME MATURATION FACTOR RIMM"/>
    <property type="match status" value="1"/>
</dbReference>
<dbReference type="InterPro" id="IPR036976">
    <property type="entry name" value="RimM_N_sf"/>
</dbReference>
<dbReference type="InterPro" id="IPR009000">
    <property type="entry name" value="Transl_B-barrel_sf"/>
</dbReference>
<dbReference type="GO" id="GO:0006364">
    <property type="term" value="P:rRNA processing"/>
    <property type="evidence" value="ECO:0007669"/>
    <property type="project" value="UniProtKB-UniRule"/>
</dbReference>
<dbReference type="GO" id="GO:0005737">
    <property type="term" value="C:cytoplasm"/>
    <property type="evidence" value="ECO:0007669"/>
    <property type="project" value="UniProtKB-SubCell"/>
</dbReference>
<evidence type="ECO:0000256" key="4">
    <source>
        <dbReference type="ARBA" id="ARBA00023186"/>
    </source>
</evidence>
<dbReference type="InterPro" id="IPR011033">
    <property type="entry name" value="PRC_barrel-like_sf"/>
</dbReference>
<keyword evidence="9" id="KW-1185">Reference proteome</keyword>
<comment type="function">
    <text evidence="5">An accessory protein needed during the final step in the assembly of 30S ribosomal subunit, possibly for assembly of the head region. Essential for efficient processing of 16S rRNA. May be needed both before and after RbfA during the maturation of 16S rRNA. It has affinity for free ribosomal 30S subunits but not for 70S ribosomes.</text>
</comment>
<sequence length="178" mass="20385">MMMQKEDCFYLGKIVKKHSFKGEVVIKLDTDEPHLYENLESVFVDLGNNLVPFFIEKSSLTRSTMFRVKFEDVDSEADADAIMRAGIYLPLNLLPKLSGNKFYYHEVIGFTIVDKNFGEVGTLVYINDKAAQPLFEIENGDTEIFIPMIDDFIKNVDKVNKIIEVETPKGLIELYLEA</sequence>
<keyword evidence="1 5" id="KW-0963">Cytoplasm</keyword>
<name>A0A2H1YJD4_9FLAO</name>
<evidence type="ECO:0000259" key="6">
    <source>
        <dbReference type="Pfam" id="PF01782"/>
    </source>
</evidence>
<dbReference type="Gene3D" id="2.30.30.240">
    <property type="entry name" value="PRC-barrel domain"/>
    <property type="match status" value="1"/>
</dbReference>
<feature type="domain" description="Ribosome maturation factor RimM PRC barrel" evidence="7">
    <location>
        <begin position="105"/>
        <end position="171"/>
    </location>
</feature>
<accession>A0A2H1YJD4</accession>
<evidence type="ECO:0000256" key="3">
    <source>
        <dbReference type="ARBA" id="ARBA00022552"/>
    </source>
</evidence>
<dbReference type="PANTHER" id="PTHR33692">
    <property type="entry name" value="RIBOSOME MATURATION FACTOR RIMM"/>
    <property type="match status" value="1"/>
</dbReference>
<evidence type="ECO:0000259" key="7">
    <source>
        <dbReference type="Pfam" id="PF24986"/>
    </source>
</evidence>
<dbReference type="GO" id="GO:0043022">
    <property type="term" value="F:ribosome binding"/>
    <property type="evidence" value="ECO:0007669"/>
    <property type="project" value="InterPro"/>
</dbReference>
<dbReference type="GO" id="GO:0005840">
    <property type="term" value="C:ribosome"/>
    <property type="evidence" value="ECO:0007669"/>
    <property type="project" value="InterPro"/>
</dbReference>
<proteinExistence type="inferred from homology"/>
<evidence type="ECO:0000256" key="2">
    <source>
        <dbReference type="ARBA" id="ARBA00022517"/>
    </source>
</evidence>